<proteinExistence type="predicted"/>
<keyword evidence="2" id="KW-1185">Reference proteome</keyword>
<comment type="caution">
    <text evidence="1">The sequence shown here is derived from an EMBL/GenBank/DDBJ whole genome shotgun (WGS) entry which is preliminary data.</text>
</comment>
<sequence>MEANRDVMMGCEPYPLCLASSLLVLRNKEVIESACTDPIRGIALLNTTLDKCYELGYPGSRIWELVQEPATVGYVVDRLMEEYDVDRMTCESQVFSFFAKLSEEQLIRFGI</sequence>
<dbReference type="AlphaFoldDB" id="A0A9X2MLI0"/>
<name>A0A9X2MLI0_9BACL</name>
<protein>
    <submittedName>
        <fullName evidence="1">PqqD family peptide modification chaperone</fullName>
    </submittedName>
</protein>
<evidence type="ECO:0000313" key="2">
    <source>
        <dbReference type="Proteomes" id="UP001141950"/>
    </source>
</evidence>
<dbReference type="Proteomes" id="UP001141950">
    <property type="component" value="Unassembled WGS sequence"/>
</dbReference>
<dbReference type="EMBL" id="JANIPJ010000001">
    <property type="protein sequence ID" value="MCR2802530.1"/>
    <property type="molecule type" value="Genomic_DNA"/>
</dbReference>
<dbReference type="Gene3D" id="1.10.10.1150">
    <property type="entry name" value="Coenzyme PQQ synthesis protein D (PqqD)"/>
    <property type="match status" value="1"/>
</dbReference>
<accession>A0A9X2MLI0</accession>
<evidence type="ECO:0000313" key="1">
    <source>
        <dbReference type="EMBL" id="MCR2802530.1"/>
    </source>
</evidence>
<organism evidence="1 2">
    <name type="scientific">Paenibacillus soyae</name>
    <dbReference type="NCBI Taxonomy" id="2969249"/>
    <lineage>
        <taxon>Bacteria</taxon>
        <taxon>Bacillati</taxon>
        <taxon>Bacillota</taxon>
        <taxon>Bacilli</taxon>
        <taxon>Bacillales</taxon>
        <taxon>Paenibacillaceae</taxon>
        <taxon>Paenibacillus</taxon>
    </lineage>
</organism>
<dbReference type="Pfam" id="PF05402">
    <property type="entry name" value="PqqD"/>
    <property type="match status" value="1"/>
</dbReference>
<dbReference type="InterPro" id="IPR008792">
    <property type="entry name" value="PQQD"/>
</dbReference>
<dbReference type="InterPro" id="IPR041881">
    <property type="entry name" value="PqqD_sf"/>
</dbReference>
<gene>
    <name evidence="1" type="ORF">NQZ67_01425</name>
</gene>
<dbReference type="RefSeq" id="WP_257442063.1">
    <property type="nucleotide sequence ID" value="NZ_JANIPJ010000001.1"/>
</dbReference>
<reference evidence="1" key="1">
    <citation type="submission" date="2022-08" db="EMBL/GenBank/DDBJ databases">
        <title>The genomic sequence of strain Paenibacillus sp. SCIV0701.</title>
        <authorList>
            <person name="Zhao H."/>
        </authorList>
    </citation>
    <scope>NUCLEOTIDE SEQUENCE</scope>
    <source>
        <strain evidence="1">SCIV0701</strain>
    </source>
</reference>